<comment type="caution">
    <text evidence="1">The sequence shown here is derived from an EMBL/GenBank/DDBJ whole genome shotgun (WGS) entry which is preliminary data.</text>
</comment>
<protein>
    <submittedName>
        <fullName evidence="1">Uncharacterized protein</fullName>
    </submittedName>
</protein>
<evidence type="ECO:0000313" key="1">
    <source>
        <dbReference type="EMBL" id="EIQ04936.1"/>
    </source>
</evidence>
<name>A0A6N3QW54_SHIFL</name>
<dbReference type="Proteomes" id="UP000005406">
    <property type="component" value="Unassembled WGS sequence"/>
</dbReference>
<accession>A0A6N3QW54</accession>
<reference evidence="1 2" key="1">
    <citation type="submission" date="2012-03" db="EMBL/GenBank/DDBJ databases">
        <authorList>
            <person name="Rasko D."/>
            <person name="Redman J."/>
            <person name="Daugherty S.C."/>
            <person name="Tallon L."/>
            <person name="Sadzewicz L."/>
            <person name="Jones K."/>
            <person name="Santana-Cruz I."/>
            <person name="Liu X."/>
        </authorList>
    </citation>
    <scope>NUCLEOTIDE SEQUENCE [LARGE SCALE GENOMIC DNA]</scope>
    <source>
        <strain evidence="1 2">CCH060</strain>
    </source>
</reference>
<dbReference type="AlphaFoldDB" id="A0A6N3QW54"/>
<evidence type="ECO:0000313" key="2">
    <source>
        <dbReference type="Proteomes" id="UP000005406"/>
    </source>
</evidence>
<sequence>MVALARVPGYVPSFPPVWDITLEHPPSNVIPLHIMNANNTFLIIINSSVDRGCWPDEL</sequence>
<gene>
    <name evidence="1" type="ORF">SFCCH060_4380</name>
</gene>
<proteinExistence type="predicted"/>
<dbReference type="EMBL" id="AKMW01000070">
    <property type="protein sequence ID" value="EIQ04936.1"/>
    <property type="molecule type" value="Genomic_DNA"/>
</dbReference>
<organism evidence="1 2">
    <name type="scientific">Shigella flexneri CCH060</name>
    <dbReference type="NCBI Taxonomy" id="754091"/>
    <lineage>
        <taxon>Bacteria</taxon>
        <taxon>Pseudomonadati</taxon>
        <taxon>Pseudomonadota</taxon>
        <taxon>Gammaproteobacteria</taxon>
        <taxon>Enterobacterales</taxon>
        <taxon>Enterobacteriaceae</taxon>
        <taxon>Shigella</taxon>
    </lineage>
</organism>